<dbReference type="EMBL" id="KI392075">
    <property type="protein sequence ID" value="ERN19238.1"/>
    <property type="molecule type" value="Genomic_DNA"/>
</dbReference>
<evidence type="ECO:0000313" key="12">
    <source>
        <dbReference type="EMBL" id="ERN19238.1"/>
    </source>
</evidence>
<dbReference type="Gramene" id="ERN19238">
    <property type="protein sequence ID" value="ERN19238"/>
    <property type="gene ID" value="AMTR_s00061p00202530"/>
</dbReference>
<dbReference type="InterPro" id="IPR008972">
    <property type="entry name" value="Cupredoxin"/>
</dbReference>
<dbReference type="STRING" id="13333.U5DFN7"/>
<dbReference type="GO" id="GO:0009055">
    <property type="term" value="F:electron transfer activity"/>
    <property type="evidence" value="ECO:0007669"/>
    <property type="project" value="InterPro"/>
</dbReference>
<accession>U5DFN7</accession>
<feature type="domain" description="Phytocyanin" evidence="11">
    <location>
        <begin position="9"/>
        <end position="111"/>
    </location>
</feature>
<dbReference type="CDD" id="cd11019">
    <property type="entry name" value="OsENODL1_like"/>
    <property type="match status" value="1"/>
</dbReference>
<evidence type="ECO:0000313" key="13">
    <source>
        <dbReference type="Proteomes" id="UP000017836"/>
    </source>
</evidence>
<gene>
    <name evidence="12" type="ORF">AMTR_s00061p00202530</name>
</gene>
<dbReference type="GO" id="GO:0098552">
    <property type="term" value="C:side of membrane"/>
    <property type="evidence" value="ECO:0007669"/>
    <property type="project" value="UniProtKB-KW"/>
</dbReference>
<name>U5DFN7_AMBTC</name>
<protein>
    <recommendedName>
        <fullName evidence="11">Phytocyanin domain-containing protein</fullName>
    </recommendedName>
</protein>
<keyword evidence="4" id="KW-0472">Membrane</keyword>
<dbReference type="OrthoDB" id="959565at2759"/>
<evidence type="ECO:0000256" key="8">
    <source>
        <dbReference type="ARBA" id="ARBA00035011"/>
    </source>
</evidence>
<proteinExistence type="inferred from homology"/>
<keyword evidence="6" id="KW-0325">Glycoprotein</keyword>
<evidence type="ECO:0000256" key="4">
    <source>
        <dbReference type="ARBA" id="ARBA00023136"/>
    </source>
</evidence>
<keyword evidence="13" id="KW-1185">Reference proteome</keyword>
<keyword evidence="3" id="KW-0732">Signal</keyword>
<keyword evidence="7" id="KW-0449">Lipoprotein</keyword>
<dbReference type="InterPro" id="IPR039391">
    <property type="entry name" value="Phytocyanin-like"/>
</dbReference>
<keyword evidence="5" id="KW-1015">Disulfide bond</keyword>
<dbReference type="eggNOG" id="ENOG502RZSF">
    <property type="taxonomic scope" value="Eukaryota"/>
</dbReference>
<organism evidence="12 13">
    <name type="scientific">Amborella trichopoda</name>
    <dbReference type="NCBI Taxonomy" id="13333"/>
    <lineage>
        <taxon>Eukaryota</taxon>
        <taxon>Viridiplantae</taxon>
        <taxon>Streptophyta</taxon>
        <taxon>Embryophyta</taxon>
        <taxon>Tracheophyta</taxon>
        <taxon>Spermatophyta</taxon>
        <taxon>Magnoliopsida</taxon>
        <taxon>Amborellales</taxon>
        <taxon>Amborellaceae</taxon>
        <taxon>Amborella</taxon>
    </lineage>
</organism>
<dbReference type="HOGENOM" id="CLU_058719_1_4_1"/>
<evidence type="ECO:0000256" key="7">
    <source>
        <dbReference type="ARBA" id="ARBA00023288"/>
    </source>
</evidence>
<dbReference type="InterPro" id="IPR041846">
    <property type="entry name" value="ENL_dom"/>
</dbReference>
<evidence type="ECO:0000256" key="5">
    <source>
        <dbReference type="ARBA" id="ARBA00023157"/>
    </source>
</evidence>
<feature type="region of interest" description="Disordered" evidence="10">
    <location>
        <begin position="118"/>
        <end position="149"/>
    </location>
</feature>
<dbReference type="AlphaFoldDB" id="U5DFN7"/>
<evidence type="ECO:0000256" key="10">
    <source>
        <dbReference type="SAM" id="MobiDB-lite"/>
    </source>
</evidence>
<sequence>MVVTIDAFFEFRVGGPHGWHQPIGNETETYNQWAARNRFHVGDSIYFKYNNDSVLVVNPRDYLRCNTSNPIFKFEDGDTTFTFERYGFFYFISGQPVHCKNGQKLIVRVMAQSGVLAPAAAPDAGQPDQPGQPGQGGGEGTPSKPPTPNTGVKLAIGPLFLACLGGMMVISPWLAF</sequence>
<comment type="subcellular location">
    <subcellularLocation>
        <location evidence="9">Endomembrane system</location>
        <topology evidence="9">Lipid-anchor</topology>
    </subcellularLocation>
    <subcellularLocation>
        <location evidence="1">Membrane</location>
        <topology evidence="1">Lipid-anchor</topology>
        <topology evidence="1">GPI-anchor</topology>
    </subcellularLocation>
</comment>
<comment type="similarity">
    <text evidence="8">Belongs to the early nodulin-like (ENODL) family.</text>
</comment>
<dbReference type="Pfam" id="PF02298">
    <property type="entry name" value="Cu_bind_like"/>
    <property type="match status" value="1"/>
</dbReference>
<reference evidence="13" key="1">
    <citation type="journal article" date="2013" name="Science">
        <title>The Amborella genome and the evolution of flowering plants.</title>
        <authorList>
            <consortium name="Amborella Genome Project"/>
        </authorList>
    </citation>
    <scope>NUCLEOTIDE SEQUENCE [LARGE SCALE GENOMIC DNA]</scope>
</reference>
<dbReference type="PANTHER" id="PTHR33021">
    <property type="entry name" value="BLUE COPPER PROTEIN"/>
    <property type="match status" value="1"/>
</dbReference>
<dbReference type="InterPro" id="IPR003245">
    <property type="entry name" value="Phytocyanin_dom"/>
</dbReference>
<dbReference type="GO" id="GO:0005886">
    <property type="term" value="C:plasma membrane"/>
    <property type="evidence" value="ECO:0000318"/>
    <property type="project" value="GO_Central"/>
</dbReference>
<dbReference type="OMA" id="FRYSNDS"/>
<dbReference type="Proteomes" id="UP000017836">
    <property type="component" value="Unassembled WGS sequence"/>
</dbReference>
<dbReference type="PANTHER" id="PTHR33021:SF14">
    <property type="entry name" value="OS01G0272700 PROTEIN"/>
    <property type="match status" value="1"/>
</dbReference>
<evidence type="ECO:0000256" key="2">
    <source>
        <dbReference type="ARBA" id="ARBA00022622"/>
    </source>
</evidence>
<dbReference type="SUPFAM" id="SSF49503">
    <property type="entry name" value="Cupredoxins"/>
    <property type="match status" value="1"/>
</dbReference>
<evidence type="ECO:0000259" key="11">
    <source>
        <dbReference type="PROSITE" id="PS51485"/>
    </source>
</evidence>
<evidence type="ECO:0000256" key="1">
    <source>
        <dbReference type="ARBA" id="ARBA00004589"/>
    </source>
</evidence>
<evidence type="ECO:0000256" key="6">
    <source>
        <dbReference type="ARBA" id="ARBA00023180"/>
    </source>
</evidence>
<dbReference type="Gene3D" id="2.60.40.420">
    <property type="entry name" value="Cupredoxins - blue copper proteins"/>
    <property type="match status" value="1"/>
</dbReference>
<dbReference type="KEGG" id="atr:18447615"/>
<evidence type="ECO:0000256" key="9">
    <source>
        <dbReference type="ARBA" id="ARBA00037868"/>
    </source>
</evidence>
<dbReference type="GO" id="GO:0012505">
    <property type="term" value="C:endomembrane system"/>
    <property type="evidence" value="ECO:0007669"/>
    <property type="project" value="UniProtKB-SubCell"/>
</dbReference>
<feature type="compositionally biased region" description="Low complexity" evidence="10">
    <location>
        <begin position="118"/>
        <end position="132"/>
    </location>
</feature>
<keyword evidence="2" id="KW-0336">GPI-anchor</keyword>
<dbReference type="PROSITE" id="PS51485">
    <property type="entry name" value="PHYTOCYANIN"/>
    <property type="match status" value="1"/>
</dbReference>
<evidence type="ECO:0000256" key="3">
    <source>
        <dbReference type="ARBA" id="ARBA00022729"/>
    </source>
</evidence>
<dbReference type="FunFam" id="2.60.40.420:FF:000010">
    <property type="entry name" value="Early nodulin-like protein 1"/>
    <property type="match status" value="1"/>
</dbReference>